<dbReference type="EMBL" id="UAVL01000017">
    <property type="protein sequence ID" value="SQA63810.1"/>
    <property type="molecule type" value="Genomic_DNA"/>
</dbReference>
<evidence type="ECO:0000313" key="5">
    <source>
        <dbReference type="Proteomes" id="UP000251313"/>
    </source>
</evidence>
<reference evidence="3 6" key="2">
    <citation type="submission" date="2018-10" db="EMBL/GenBank/DDBJ databases">
        <title>Genomic Encyclopedia of Type Strains, Phase IV (KMG-IV): sequencing the most valuable type-strain genomes for metagenomic binning, comparative biology and taxonomic classification.</title>
        <authorList>
            <person name="Goeker M."/>
        </authorList>
    </citation>
    <scope>NUCLEOTIDE SEQUENCE [LARGE SCALE GENOMIC DNA]</scope>
    <source>
        <strain evidence="3 6">DSM 5079</strain>
    </source>
</reference>
<reference evidence="4 5" key="1">
    <citation type="submission" date="2018-06" db="EMBL/GenBank/DDBJ databases">
        <authorList>
            <consortium name="Pathogen Informatics"/>
            <person name="Doyle S."/>
        </authorList>
    </citation>
    <scope>NUCLEOTIDE SEQUENCE [LARGE SCALE GENOMIC DNA]</scope>
    <source>
        <strain evidence="4 5">NCTC11967</strain>
    </source>
</reference>
<comment type="caution">
    <text evidence="4">The sequence shown here is derived from an EMBL/GenBank/DDBJ whole genome shotgun (WGS) entry which is preliminary data.</text>
</comment>
<dbReference type="InterPro" id="IPR025577">
    <property type="entry name" value="FlxA"/>
</dbReference>
<dbReference type="Pfam" id="PF14282">
    <property type="entry name" value="FlxA"/>
    <property type="match status" value="1"/>
</dbReference>
<dbReference type="Proteomes" id="UP000267341">
    <property type="component" value="Unassembled WGS sequence"/>
</dbReference>
<dbReference type="GeneID" id="66902289"/>
<dbReference type="RefSeq" id="WP_038254823.1">
    <property type="nucleotide sequence ID" value="NZ_CABKQJ010000016.1"/>
</dbReference>
<keyword evidence="6" id="KW-1185">Reference proteome</keyword>
<name>A0AB38FYJ7_9ENTR</name>
<evidence type="ECO:0000256" key="2">
    <source>
        <dbReference type="SAM" id="MobiDB-lite"/>
    </source>
</evidence>
<evidence type="ECO:0000313" key="4">
    <source>
        <dbReference type="EMBL" id="SQA63810.1"/>
    </source>
</evidence>
<feature type="coiled-coil region" evidence="1">
    <location>
        <begin position="52"/>
        <end position="94"/>
    </location>
</feature>
<proteinExistence type="predicted"/>
<dbReference type="Proteomes" id="UP000251313">
    <property type="component" value="Unassembled WGS sequence"/>
</dbReference>
<dbReference type="EMBL" id="RBIZ01000003">
    <property type="protein sequence ID" value="RKR63548.1"/>
    <property type="molecule type" value="Genomic_DNA"/>
</dbReference>
<keyword evidence="1" id="KW-0175">Coiled coil</keyword>
<feature type="region of interest" description="Disordered" evidence="2">
    <location>
        <begin position="1"/>
        <end position="23"/>
    </location>
</feature>
<evidence type="ECO:0000256" key="1">
    <source>
        <dbReference type="SAM" id="Coils"/>
    </source>
</evidence>
<feature type="compositionally biased region" description="Polar residues" evidence="2">
    <location>
        <begin position="1"/>
        <end position="10"/>
    </location>
</feature>
<evidence type="ECO:0000313" key="3">
    <source>
        <dbReference type="EMBL" id="RKR63548.1"/>
    </source>
</evidence>
<evidence type="ECO:0000313" key="6">
    <source>
        <dbReference type="Proteomes" id="UP000267341"/>
    </source>
</evidence>
<dbReference type="AlphaFoldDB" id="A0AB38FYJ7"/>
<gene>
    <name evidence="3" type="ORF">C7387_0200</name>
    <name evidence="4" type="ORF">NCTC11967_02884</name>
</gene>
<sequence>MTTILTSTPLLQGGKTDGPQGDDTAAQIARITKKISELIQKLKDIPGSNASVEEKKKQQELLQMQIKVLQAQLAQLMRKQAEEAQQKQDQKAAKDAGAIVPVGKNQIDVYI</sequence>
<accession>A0AB38FYJ7</accession>
<protein>
    <submittedName>
        <fullName evidence="3">FlxA-like protein</fullName>
    </submittedName>
</protein>
<organism evidence="4 5">
    <name type="scientific">Yokenella regensburgei</name>
    <dbReference type="NCBI Taxonomy" id="158877"/>
    <lineage>
        <taxon>Bacteria</taxon>
        <taxon>Pseudomonadati</taxon>
        <taxon>Pseudomonadota</taxon>
        <taxon>Gammaproteobacteria</taxon>
        <taxon>Enterobacterales</taxon>
        <taxon>Enterobacteriaceae</taxon>
        <taxon>Yokenella</taxon>
    </lineage>
</organism>